<sequence>MLSNSGINKVLLLGQITGDDFIYKKDTIENYLHFTLVTTESIKKGVLNVEHSEYHKIKVPEKLLSLDKLQLLPGQIIYLEGRIHTSSFVDENRIKRYNVEVLVSKIEVLKLIAEPV</sequence>
<dbReference type="GO" id="GO:0003697">
    <property type="term" value="F:single-stranded DNA binding"/>
    <property type="evidence" value="ECO:0007669"/>
    <property type="project" value="InterPro"/>
</dbReference>
<evidence type="ECO:0000256" key="1">
    <source>
        <dbReference type="ARBA" id="ARBA00023125"/>
    </source>
</evidence>
<gene>
    <name evidence="3" type="ORF">EWM62_04550</name>
</gene>
<dbReference type="Gene3D" id="2.40.50.140">
    <property type="entry name" value="Nucleic acid-binding proteins"/>
    <property type="match status" value="1"/>
</dbReference>
<dbReference type="EMBL" id="SEWG01000002">
    <property type="protein sequence ID" value="RYU91214.1"/>
    <property type="molecule type" value="Genomic_DNA"/>
</dbReference>
<dbReference type="InterPro" id="IPR000424">
    <property type="entry name" value="Primosome_PriB/ssb"/>
</dbReference>
<organism evidence="3 4">
    <name type="scientific">Mucilaginibacter terrigena</name>
    <dbReference type="NCBI Taxonomy" id="2492395"/>
    <lineage>
        <taxon>Bacteria</taxon>
        <taxon>Pseudomonadati</taxon>
        <taxon>Bacteroidota</taxon>
        <taxon>Sphingobacteriia</taxon>
        <taxon>Sphingobacteriales</taxon>
        <taxon>Sphingobacteriaceae</taxon>
        <taxon>Mucilaginibacter</taxon>
    </lineage>
</organism>
<keyword evidence="4" id="KW-1185">Reference proteome</keyword>
<accession>A0A4Q5LP98</accession>
<proteinExistence type="predicted"/>
<dbReference type="RefSeq" id="WP_129875474.1">
    <property type="nucleotide sequence ID" value="NZ_SEWG01000002.1"/>
</dbReference>
<keyword evidence="1 2" id="KW-0238">DNA-binding</keyword>
<dbReference type="Pfam" id="PF00436">
    <property type="entry name" value="SSB"/>
    <property type="match status" value="1"/>
</dbReference>
<dbReference type="PROSITE" id="PS50935">
    <property type="entry name" value="SSB"/>
    <property type="match status" value="1"/>
</dbReference>
<comment type="caution">
    <text evidence="3">The sequence shown here is derived from an EMBL/GenBank/DDBJ whole genome shotgun (WGS) entry which is preliminary data.</text>
</comment>
<dbReference type="AlphaFoldDB" id="A0A4Q5LP98"/>
<dbReference type="InterPro" id="IPR012340">
    <property type="entry name" value="NA-bd_OB-fold"/>
</dbReference>
<dbReference type="OrthoDB" id="798399at2"/>
<evidence type="ECO:0000313" key="3">
    <source>
        <dbReference type="EMBL" id="RYU91214.1"/>
    </source>
</evidence>
<evidence type="ECO:0008006" key="5">
    <source>
        <dbReference type="Google" id="ProtNLM"/>
    </source>
</evidence>
<protein>
    <recommendedName>
        <fullName evidence="5">Single-stranded DNA-binding protein</fullName>
    </recommendedName>
</protein>
<reference evidence="3 4" key="1">
    <citation type="submission" date="2019-02" db="EMBL/GenBank/DDBJ databases">
        <title>Bacterial novel species Mucilaginibacter sp. 17JY9-4 isolated from soil.</title>
        <authorList>
            <person name="Jung H.-Y."/>
        </authorList>
    </citation>
    <scope>NUCLEOTIDE SEQUENCE [LARGE SCALE GENOMIC DNA]</scope>
    <source>
        <strain evidence="3 4">17JY9-4</strain>
    </source>
</reference>
<evidence type="ECO:0000313" key="4">
    <source>
        <dbReference type="Proteomes" id="UP000293331"/>
    </source>
</evidence>
<dbReference type="Proteomes" id="UP000293331">
    <property type="component" value="Unassembled WGS sequence"/>
</dbReference>
<dbReference type="SUPFAM" id="SSF50249">
    <property type="entry name" value="Nucleic acid-binding proteins"/>
    <property type="match status" value="1"/>
</dbReference>
<name>A0A4Q5LP98_9SPHI</name>
<evidence type="ECO:0000256" key="2">
    <source>
        <dbReference type="PROSITE-ProRule" id="PRU00252"/>
    </source>
</evidence>